<sequence>MSSASEEDVDALTVESGHSAAASMADQRGDTSEQLPAINHQPSKFQSNPLPPALASDASNLTPEPTKRCVASEYLNNIARTSQTPLRPERLPGRIREDVISHFSPSAAKDPGRMAKEDIPYITYGAESRTNDEAGGIARGVSSQHNIEPQEEVEPDELLSWPAANVSHVSRPDSLTQSDAETEATGRRLSSSAKHQTSKRSSPEQPPPSMPSGFGLDTRDDLLDPGTSAFEYAIRPYTDTSTSQYLLGFLSPTHDYSSSDEAGITSTTPFKALSTGPLAPPSTSPGLELPSYLRGSTLTAQIQLNTVRVALLRCSIIARSRAKYHEHREDADHLKRFLNLGKVAASVIPIAERLGHHDHLKLCWYWRGRASAAMRDWDAAEKALEQAEELDDANDDDIEPGLNVSHLLGQVRAQKELATQRDGKRVREMLEDQTNLENDSKIGAYKEDFEMRYSWSLPTRLVWEPSRR</sequence>
<organism evidence="2 3">
    <name type="scientific">Lophiostoma macrostomum CBS 122681</name>
    <dbReference type="NCBI Taxonomy" id="1314788"/>
    <lineage>
        <taxon>Eukaryota</taxon>
        <taxon>Fungi</taxon>
        <taxon>Dikarya</taxon>
        <taxon>Ascomycota</taxon>
        <taxon>Pezizomycotina</taxon>
        <taxon>Dothideomycetes</taxon>
        <taxon>Pleosporomycetidae</taxon>
        <taxon>Pleosporales</taxon>
        <taxon>Lophiostomataceae</taxon>
        <taxon>Lophiostoma</taxon>
    </lineage>
</organism>
<keyword evidence="3" id="KW-1185">Reference proteome</keyword>
<feature type="compositionally biased region" description="Acidic residues" evidence="1">
    <location>
        <begin position="1"/>
        <end position="10"/>
    </location>
</feature>
<gene>
    <name evidence="2" type="ORF">K491DRAFT_215950</name>
</gene>
<dbReference type="EMBL" id="MU004309">
    <property type="protein sequence ID" value="KAF2659121.1"/>
    <property type="molecule type" value="Genomic_DNA"/>
</dbReference>
<proteinExistence type="predicted"/>
<dbReference type="AlphaFoldDB" id="A0A6A6TIF1"/>
<feature type="region of interest" description="Disordered" evidence="1">
    <location>
        <begin position="1"/>
        <end position="67"/>
    </location>
</feature>
<dbReference type="OrthoDB" id="3801492at2759"/>
<dbReference type="Gene3D" id="1.25.40.10">
    <property type="entry name" value="Tetratricopeptide repeat domain"/>
    <property type="match status" value="1"/>
</dbReference>
<name>A0A6A6TIF1_9PLEO</name>
<dbReference type="SUPFAM" id="SSF48452">
    <property type="entry name" value="TPR-like"/>
    <property type="match status" value="1"/>
</dbReference>
<dbReference type="InterPro" id="IPR011990">
    <property type="entry name" value="TPR-like_helical_dom_sf"/>
</dbReference>
<reference evidence="2" key="1">
    <citation type="journal article" date="2020" name="Stud. Mycol.">
        <title>101 Dothideomycetes genomes: a test case for predicting lifestyles and emergence of pathogens.</title>
        <authorList>
            <person name="Haridas S."/>
            <person name="Albert R."/>
            <person name="Binder M."/>
            <person name="Bloem J."/>
            <person name="Labutti K."/>
            <person name="Salamov A."/>
            <person name="Andreopoulos B."/>
            <person name="Baker S."/>
            <person name="Barry K."/>
            <person name="Bills G."/>
            <person name="Bluhm B."/>
            <person name="Cannon C."/>
            <person name="Castanera R."/>
            <person name="Culley D."/>
            <person name="Daum C."/>
            <person name="Ezra D."/>
            <person name="Gonzalez J."/>
            <person name="Henrissat B."/>
            <person name="Kuo A."/>
            <person name="Liang C."/>
            <person name="Lipzen A."/>
            <person name="Lutzoni F."/>
            <person name="Magnuson J."/>
            <person name="Mondo S."/>
            <person name="Nolan M."/>
            <person name="Ohm R."/>
            <person name="Pangilinan J."/>
            <person name="Park H.-J."/>
            <person name="Ramirez L."/>
            <person name="Alfaro M."/>
            <person name="Sun H."/>
            <person name="Tritt A."/>
            <person name="Yoshinaga Y."/>
            <person name="Zwiers L.-H."/>
            <person name="Turgeon B."/>
            <person name="Goodwin S."/>
            <person name="Spatafora J."/>
            <person name="Crous P."/>
            <person name="Grigoriev I."/>
        </authorList>
    </citation>
    <scope>NUCLEOTIDE SEQUENCE</scope>
    <source>
        <strain evidence="2">CBS 122681</strain>
    </source>
</reference>
<dbReference type="Proteomes" id="UP000799324">
    <property type="component" value="Unassembled WGS sequence"/>
</dbReference>
<accession>A0A6A6TIF1</accession>
<evidence type="ECO:0000256" key="1">
    <source>
        <dbReference type="SAM" id="MobiDB-lite"/>
    </source>
</evidence>
<protein>
    <submittedName>
        <fullName evidence="2">Uncharacterized protein</fullName>
    </submittedName>
</protein>
<feature type="region of interest" description="Disordered" evidence="1">
    <location>
        <begin position="168"/>
        <end position="222"/>
    </location>
</feature>
<evidence type="ECO:0000313" key="2">
    <source>
        <dbReference type="EMBL" id="KAF2659121.1"/>
    </source>
</evidence>
<evidence type="ECO:0000313" key="3">
    <source>
        <dbReference type="Proteomes" id="UP000799324"/>
    </source>
</evidence>